<dbReference type="EMBL" id="FNTX01000002">
    <property type="protein sequence ID" value="SEE73421.1"/>
    <property type="molecule type" value="Genomic_DNA"/>
</dbReference>
<dbReference type="InterPro" id="IPR036291">
    <property type="entry name" value="NAD(P)-bd_dom_sf"/>
</dbReference>
<dbReference type="InterPro" id="IPR050177">
    <property type="entry name" value="Lipid_A_modif_metabolic_enz"/>
</dbReference>
<proteinExistence type="predicted"/>
<dbReference type="PANTHER" id="PTHR43245">
    <property type="entry name" value="BIFUNCTIONAL POLYMYXIN RESISTANCE PROTEIN ARNA"/>
    <property type="match status" value="1"/>
</dbReference>
<evidence type="ECO:0000259" key="1">
    <source>
        <dbReference type="Pfam" id="PF01370"/>
    </source>
</evidence>
<feature type="domain" description="NAD-dependent epimerase/dehydratase" evidence="1">
    <location>
        <begin position="4"/>
        <end position="216"/>
    </location>
</feature>
<dbReference type="InterPro" id="IPR001509">
    <property type="entry name" value="Epimerase_deHydtase"/>
</dbReference>
<keyword evidence="3" id="KW-1185">Reference proteome</keyword>
<evidence type="ECO:0000313" key="3">
    <source>
        <dbReference type="Proteomes" id="UP000199220"/>
    </source>
</evidence>
<accession>A0A1H5LAN6</accession>
<gene>
    <name evidence="2" type="ORF">SAMN04488554_2675</name>
</gene>
<organism evidence="2 3">
    <name type="scientific">Ruania alba</name>
    <dbReference type="NCBI Taxonomy" id="648782"/>
    <lineage>
        <taxon>Bacteria</taxon>
        <taxon>Bacillati</taxon>
        <taxon>Actinomycetota</taxon>
        <taxon>Actinomycetes</taxon>
        <taxon>Micrococcales</taxon>
        <taxon>Ruaniaceae</taxon>
        <taxon>Ruania</taxon>
    </lineage>
</organism>
<sequence>MSRVVVIGGSGHVGTYLVPRLVEAGHQVVSVSRGRAVPYTPHAAWGRVEQVVLDRDATERDGTFGTAIAALEPDVVVDLICFTPDSARELVEALRGRVQHLVHCGTIWVYGHNATVPATEDQPLNPFGSYGTQKAAIETYLLEEARRTGFPTTVVRPGHICGPGWVPLNPAGHFDPGVFSLIARGEELVLPNLGLETVHHVHADDVAQIVERAIAGWGAAVGEAFNAVSPQAVNLRGYAEHMSRWFGHEPRLAFQPFEQWRTTQDPGDADATLDHISRSPSHSIEKARRLLGHVPRYSSFAAVEEAVARLIADGRVQRA</sequence>
<dbReference type="SUPFAM" id="SSF51735">
    <property type="entry name" value="NAD(P)-binding Rossmann-fold domains"/>
    <property type="match status" value="1"/>
</dbReference>
<name>A0A1H5LAN6_9MICO</name>
<protein>
    <submittedName>
        <fullName evidence="2">Nucleoside-diphosphate-sugar epimerase</fullName>
    </submittedName>
</protein>
<dbReference type="STRING" id="648782.SAMN04488554_2675"/>
<reference evidence="3" key="1">
    <citation type="submission" date="2016-10" db="EMBL/GenBank/DDBJ databases">
        <authorList>
            <person name="Varghese N."/>
            <person name="Submissions S."/>
        </authorList>
    </citation>
    <scope>NUCLEOTIDE SEQUENCE [LARGE SCALE GENOMIC DNA]</scope>
    <source>
        <strain evidence="3">DSM 21368</strain>
    </source>
</reference>
<dbReference type="Gene3D" id="3.40.50.720">
    <property type="entry name" value="NAD(P)-binding Rossmann-like Domain"/>
    <property type="match status" value="1"/>
</dbReference>
<dbReference type="Proteomes" id="UP000199220">
    <property type="component" value="Unassembled WGS sequence"/>
</dbReference>
<dbReference type="OrthoDB" id="7941246at2"/>
<evidence type="ECO:0000313" key="2">
    <source>
        <dbReference type="EMBL" id="SEE73421.1"/>
    </source>
</evidence>
<dbReference type="Pfam" id="PF01370">
    <property type="entry name" value="Epimerase"/>
    <property type="match status" value="1"/>
</dbReference>
<dbReference type="AlphaFoldDB" id="A0A1H5LAN6"/>
<dbReference type="RefSeq" id="WP_089773599.1">
    <property type="nucleotide sequence ID" value="NZ_FNTX01000002.1"/>
</dbReference>